<protein>
    <submittedName>
        <fullName evidence="2">Uncharacterized protein</fullName>
    </submittedName>
</protein>
<dbReference type="RefSeq" id="WP_183297310.1">
    <property type="nucleotide sequence ID" value="NZ_JACHVX010000005.1"/>
</dbReference>
<accession>A0A7W4UIP3</accession>
<evidence type="ECO:0000313" key="3">
    <source>
        <dbReference type="Proteomes" id="UP000518206"/>
    </source>
</evidence>
<proteinExistence type="predicted"/>
<reference evidence="2 3" key="2">
    <citation type="submission" date="2020-08" db="EMBL/GenBank/DDBJ databases">
        <authorList>
            <person name="Partida-Martinez L."/>
            <person name="Huntemann M."/>
            <person name="Clum A."/>
            <person name="Wang J."/>
            <person name="Palaniappan K."/>
            <person name="Ritter S."/>
            <person name="Chen I.-M."/>
            <person name="Stamatis D."/>
            <person name="Reddy T."/>
            <person name="O'Malley R."/>
            <person name="Daum C."/>
            <person name="Shapiro N."/>
            <person name="Ivanova N."/>
            <person name="Kyrpides N."/>
            <person name="Woyke T."/>
        </authorList>
    </citation>
    <scope>NUCLEOTIDE SEQUENCE [LARGE SCALE GENOMIC DNA]</scope>
    <source>
        <strain evidence="2 3">RAS26</strain>
    </source>
</reference>
<comment type="caution">
    <text evidence="2">The sequence shown here is derived from an EMBL/GenBank/DDBJ whole genome shotgun (WGS) entry which is preliminary data.</text>
</comment>
<dbReference type="AlphaFoldDB" id="A0A7W4UIP3"/>
<dbReference type="Proteomes" id="UP000518206">
    <property type="component" value="Unassembled WGS sequence"/>
</dbReference>
<evidence type="ECO:0000313" key="2">
    <source>
        <dbReference type="EMBL" id="MBB2924529.1"/>
    </source>
</evidence>
<reference evidence="2 3" key="1">
    <citation type="submission" date="2020-08" db="EMBL/GenBank/DDBJ databases">
        <title>The Agave Microbiome: Exploring the role of microbial communities in plant adaptations to desert environments.</title>
        <authorList>
            <person name="Partida-Martinez L.P."/>
        </authorList>
    </citation>
    <scope>NUCLEOTIDE SEQUENCE [LARGE SCALE GENOMIC DNA]</scope>
    <source>
        <strain evidence="2 3">RAS26</strain>
    </source>
</reference>
<organism evidence="2 3">
    <name type="scientific">Cellulomonas cellasea</name>
    <dbReference type="NCBI Taxonomy" id="43670"/>
    <lineage>
        <taxon>Bacteria</taxon>
        <taxon>Bacillati</taxon>
        <taxon>Actinomycetota</taxon>
        <taxon>Actinomycetes</taxon>
        <taxon>Micrococcales</taxon>
        <taxon>Cellulomonadaceae</taxon>
        <taxon>Cellulomonas</taxon>
    </lineage>
</organism>
<gene>
    <name evidence="2" type="ORF">FHR80_003462</name>
</gene>
<dbReference type="EMBL" id="JACHVX010000005">
    <property type="protein sequence ID" value="MBB2924529.1"/>
    <property type="molecule type" value="Genomic_DNA"/>
</dbReference>
<name>A0A7W4UIP3_9CELL</name>
<feature type="region of interest" description="Disordered" evidence="1">
    <location>
        <begin position="17"/>
        <end position="54"/>
    </location>
</feature>
<sequence length="54" mass="5755">MSETDVGFRIEADEMLPHAGGVSHEPALSVGSITGAHVTSRRWSSRPKPGPERA</sequence>
<evidence type="ECO:0000256" key="1">
    <source>
        <dbReference type="SAM" id="MobiDB-lite"/>
    </source>
</evidence>